<proteinExistence type="inferred from homology"/>
<dbReference type="SMART" id="SM00544">
    <property type="entry name" value="MA3"/>
    <property type="match status" value="1"/>
</dbReference>
<keyword evidence="7" id="KW-1185">Reference proteome</keyword>
<feature type="compositionally biased region" description="Acidic residues" evidence="4">
    <location>
        <begin position="436"/>
        <end position="447"/>
    </location>
</feature>
<dbReference type="SMART" id="SM00543">
    <property type="entry name" value="MIF4G"/>
    <property type="match status" value="1"/>
</dbReference>
<dbReference type="PANTHER" id="PTHR18034">
    <property type="entry name" value="CELL CYCLE CONTROL PROTEIN CWF22-RELATED"/>
    <property type="match status" value="1"/>
</dbReference>
<dbReference type="AlphaFoldDB" id="A0A1G4IQK8"/>
<evidence type="ECO:0000259" key="5">
    <source>
        <dbReference type="PROSITE" id="PS51366"/>
    </source>
</evidence>
<dbReference type="GO" id="GO:0042274">
    <property type="term" value="P:ribosomal small subunit biogenesis"/>
    <property type="evidence" value="ECO:0007669"/>
    <property type="project" value="TreeGrafter"/>
</dbReference>
<dbReference type="PROSITE" id="PS51366">
    <property type="entry name" value="MI"/>
    <property type="match status" value="1"/>
</dbReference>
<dbReference type="GO" id="GO:0005730">
    <property type="term" value="C:nucleolus"/>
    <property type="evidence" value="ECO:0007669"/>
    <property type="project" value="UniProtKB-SubCell"/>
</dbReference>
<feature type="region of interest" description="Disordered" evidence="4">
    <location>
        <begin position="392"/>
        <end position="447"/>
    </location>
</feature>
<dbReference type="Pfam" id="PF02847">
    <property type="entry name" value="MA3"/>
    <property type="match status" value="1"/>
</dbReference>
<dbReference type="SUPFAM" id="SSF48371">
    <property type="entry name" value="ARM repeat"/>
    <property type="match status" value="1"/>
</dbReference>
<comment type="subcellular location">
    <subcellularLocation>
        <location evidence="1">Nucleus</location>
        <location evidence="1">Nucleolus</location>
    </subcellularLocation>
</comment>
<evidence type="ECO:0000313" key="7">
    <source>
        <dbReference type="Proteomes" id="UP000191144"/>
    </source>
</evidence>
<evidence type="ECO:0000313" key="6">
    <source>
        <dbReference type="EMBL" id="SCU78987.1"/>
    </source>
</evidence>
<dbReference type="OrthoDB" id="361797at2759"/>
<reference evidence="7" key="1">
    <citation type="submission" date="2016-03" db="EMBL/GenBank/DDBJ databases">
        <authorList>
            <person name="Devillers Hugo."/>
        </authorList>
    </citation>
    <scope>NUCLEOTIDE SEQUENCE [LARGE SCALE GENOMIC DNA]</scope>
</reference>
<accession>A0A1G4IQK8</accession>
<organism evidence="6 7">
    <name type="scientific">Lachancea meyersii CBS 8951</name>
    <dbReference type="NCBI Taxonomy" id="1266667"/>
    <lineage>
        <taxon>Eukaryota</taxon>
        <taxon>Fungi</taxon>
        <taxon>Dikarya</taxon>
        <taxon>Ascomycota</taxon>
        <taxon>Saccharomycotina</taxon>
        <taxon>Saccharomycetes</taxon>
        <taxon>Saccharomycetales</taxon>
        <taxon>Saccharomycetaceae</taxon>
        <taxon>Lachancea</taxon>
    </lineage>
</organism>
<dbReference type="InterPro" id="IPR050781">
    <property type="entry name" value="CWC22_splicing_factor"/>
</dbReference>
<feature type="region of interest" description="Disordered" evidence="4">
    <location>
        <begin position="64"/>
        <end position="350"/>
    </location>
</feature>
<dbReference type="InterPro" id="IPR016024">
    <property type="entry name" value="ARM-type_fold"/>
</dbReference>
<feature type="compositionally biased region" description="Polar residues" evidence="4">
    <location>
        <begin position="426"/>
        <end position="435"/>
    </location>
</feature>
<feature type="domain" description="MI" evidence="5">
    <location>
        <begin position="832"/>
        <end position="970"/>
    </location>
</feature>
<comment type="similarity">
    <text evidence="2">Belongs to the CWC22 family.</text>
</comment>
<feature type="compositionally biased region" description="Polar residues" evidence="4">
    <location>
        <begin position="319"/>
        <end position="330"/>
    </location>
</feature>
<dbReference type="Pfam" id="PF02854">
    <property type="entry name" value="MIF4G"/>
    <property type="match status" value="1"/>
</dbReference>
<dbReference type="Gene3D" id="1.25.40.180">
    <property type="match status" value="1"/>
</dbReference>
<dbReference type="EMBL" id="LT598483">
    <property type="protein sequence ID" value="SCU78987.1"/>
    <property type="molecule type" value="Genomic_DNA"/>
</dbReference>
<dbReference type="Proteomes" id="UP000191144">
    <property type="component" value="Chromosome A"/>
</dbReference>
<feature type="compositionally biased region" description="Acidic residues" evidence="4">
    <location>
        <begin position="217"/>
        <end position="242"/>
    </location>
</feature>
<evidence type="ECO:0000256" key="2">
    <source>
        <dbReference type="ARBA" id="ARBA00006856"/>
    </source>
</evidence>
<feature type="compositionally biased region" description="Basic and acidic residues" evidence="4">
    <location>
        <begin position="270"/>
        <end position="288"/>
    </location>
</feature>
<feature type="region of interest" description="Disordered" evidence="4">
    <location>
        <begin position="464"/>
        <end position="507"/>
    </location>
</feature>
<evidence type="ECO:0000256" key="4">
    <source>
        <dbReference type="SAM" id="MobiDB-lite"/>
    </source>
</evidence>
<feature type="compositionally biased region" description="Acidic residues" evidence="4">
    <location>
        <begin position="174"/>
        <end position="204"/>
    </location>
</feature>
<gene>
    <name evidence="6" type="ORF">LAME_0A06744G</name>
</gene>
<evidence type="ECO:0000256" key="1">
    <source>
        <dbReference type="ARBA" id="ARBA00004604"/>
    </source>
</evidence>
<keyword evidence="3" id="KW-0539">Nucleus</keyword>
<name>A0A1G4IQK8_9SACH</name>
<feature type="compositionally biased region" description="Basic and acidic residues" evidence="4">
    <location>
        <begin position="306"/>
        <end position="316"/>
    </location>
</feature>
<feature type="compositionally biased region" description="Low complexity" evidence="4">
    <location>
        <begin position="484"/>
        <end position="498"/>
    </location>
</feature>
<evidence type="ECO:0000256" key="3">
    <source>
        <dbReference type="ARBA" id="ARBA00023242"/>
    </source>
</evidence>
<feature type="compositionally biased region" description="Basic residues" evidence="4">
    <location>
        <begin position="74"/>
        <end position="91"/>
    </location>
</feature>
<dbReference type="InterPro" id="IPR003891">
    <property type="entry name" value="Initiation_fac_eIF4g_MI"/>
</dbReference>
<feature type="compositionally biased region" description="Acidic residues" evidence="4">
    <location>
        <begin position="392"/>
        <end position="414"/>
    </location>
</feature>
<protein>
    <submittedName>
        <fullName evidence="6">LAME_0A06744g1_1</fullName>
    </submittedName>
</protein>
<sequence length="1086" mass="123023">MNLIWIFFTYMKFYKLISSHRYSSHHNSRQFIEVESRSTSINTMRNEKHGIRIPGPLLDELKEQNYGDDARFNGGKRKRKTQLGRKERRKQQRQDKRNKVAGGARTGETVENGSKSVKNGPKSGKLPKLAKATNRESPETGKIAEISGKPGKKSSGKKPAAEELSDAEKLPFSSDDELSSGDFEEFGSEDLDAEEWEQLNELEQENGHSSEQSGQDYSEEEEEEVDEEEDDEDGEQDTEMSVEETMLALKRVKQKKSAGRQEAAEMTPEETMRALKKAKETAKSRTVEDSQDSDSEPEMSVAETMEALKRAKENKKNSKQGQPQLKTTASPKKAHVAPPSLTPSQLAQAEKDKWDHDYYAKKLGLKGKQKNLKASNEFDAIGGLLEGLDFFENYDSEDSQSGEAEEEAQSEVSEEDQRNGRESESQSEAGENPFSSDDEISEGDFDEFDENDLDEQEWKDLHELEGQGSDQNSDQETSSKRENPYVAPAAEPVAYVPPSLRRKNLGDDKSQSVIELRKKVKSSLNKLSGSNITVIVSSLSEIYDSYPRQHVNDALADQTLEIVCHRDKLLDSFIINYAAVVFSLWKLRGTEVGASFLQKWVERLLETFHRDEKTLTQQGKEDDQDSAFVMSKECNNLIAFLSYCYNFGLVSSRLIYDVIEMLIKTPNEFTTELLLRIISISGQLIRGDDPKGLKVIISELLTNVKNIKQSPRMKFLLEVMTDLKNNRLKPSLLATSHSGVKKSISNFISGTVSSSSDPLQVTLDDIENIETKGKWWLVGASWKGNLESAFEDKKSRENGTRLSKSTLVVNDDMLDDIPNWGEIARSQRMNTEVRRALFVSVMSAQDFMDAFARIDKLNLKNKQSLEIPRVLLHCLAMEGIKGSYNPFYSLLGVKLSQHHHHVAKAFQFMFWDMVKKFEREDDSDVENALDDEDDLDEDKKLKKISCQGRFFGLLLAEEVLKLDIFKHVPLMGGLSGEGALFVEIMIFQFLLSIAKKCEVKKNSGGVRTISYESAAFERLIEHSSTFENSASVYAALNVFLKKRFKYQAFVTEQEGTRDYERQIRRLEWAFPQFLELIKTGLKGQGY</sequence>
<dbReference type="PANTHER" id="PTHR18034:SF4">
    <property type="entry name" value="NUCLEOLAR MIF4G DOMAIN-CONTAINING PROTEIN 1"/>
    <property type="match status" value="1"/>
</dbReference>
<dbReference type="InterPro" id="IPR003890">
    <property type="entry name" value="MIF4G-like_typ-3"/>
</dbReference>
<dbReference type="GO" id="GO:0003723">
    <property type="term" value="F:RNA binding"/>
    <property type="evidence" value="ECO:0007669"/>
    <property type="project" value="InterPro"/>
</dbReference>
<feature type="compositionally biased region" description="Basic and acidic residues" evidence="4">
    <location>
        <begin position="415"/>
        <end position="424"/>
    </location>
</feature>